<comment type="similarity">
    <text evidence="4">Belongs to the fto family.</text>
</comment>
<evidence type="ECO:0000256" key="19">
    <source>
        <dbReference type="ARBA" id="ARBA00047457"/>
    </source>
</evidence>
<evidence type="ECO:0000256" key="13">
    <source>
        <dbReference type="ARBA" id="ARBA00030404"/>
    </source>
</evidence>
<evidence type="ECO:0000256" key="15">
    <source>
        <dbReference type="ARBA" id="ARBA00030557"/>
    </source>
</evidence>
<dbReference type="InterPro" id="IPR032868">
    <property type="entry name" value="FTO"/>
</dbReference>
<evidence type="ECO:0000256" key="3">
    <source>
        <dbReference type="ARBA" id="ARBA00004496"/>
    </source>
</evidence>
<dbReference type="AlphaFoldDB" id="A0A6P7X5A1"/>
<organism evidence="25 26">
    <name type="scientific">Microcaecilia unicolor</name>
    <dbReference type="NCBI Taxonomy" id="1415580"/>
    <lineage>
        <taxon>Eukaryota</taxon>
        <taxon>Metazoa</taxon>
        <taxon>Chordata</taxon>
        <taxon>Craniata</taxon>
        <taxon>Vertebrata</taxon>
        <taxon>Euteleostomi</taxon>
        <taxon>Amphibia</taxon>
        <taxon>Gymnophiona</taxon>
        <taxon>Siphonopidae</taxon>
        <taxon>Microcaecilia</taxon>
    </lineage>
</organism>
<evidence type="ECO:0000256" key="9">
    <source>
        <dbReference type="ARBA" id="ARBA00022964"/>
    </source>
</evidence>
<dbReference type="SMART" id="SM01223">
    <property type="entry name" value="FTO_NTD"/>
    <property type="match status" value="1"/>
</dbReference>
<comment type="subcellular location">
    <subcellularLocation>
        <location evidence="3">Cytoplasm</location>
    </subcellularLocation>
    <subcellularLocation>
        <location evidence="2">Nucleus speckle</location>
    </subcellularLocation>
</comment>
<evidence type="ECO:0000256" key="18">
    <source>
        <dbReference type="ARBA" id="ARBA00046452"/>
    </source>
</evidence>
<accession>A0A6P7X5A1</accession>
<evidence type="ECO:0000256" key="21">
    <source>
        <dbReference type="ARBA" id="ARBA00048582"/>
    </source>
</evidence>
<sequence>MNPYESPEACCQFCESLHFPALSPDQLVSLNAPLDGIEFQLATKQLKLAKAPGPNGLGTEFYKILQELIVSLFVQMADMIWDTQVTGSSLNHVYITVLPKHGKNAKLVSSYKLISLLSQDIKILASILASQLGCFLPQLIHPDQIGCVERSTVAVYNYSYKDPLVPKMKDKEDLKGRDPAIWHIGLKIAWDIKTPGLAVPLYPGDSYFMLDDLNMTHQHCVLSGLQPRFSSTHRVAESSTGTLEYIFARCQVALQNSEKKTDSGIIILKSLEGTLIEQVEKIHNEVEFEWLRQFWFQGNRYRKCSNWWHQPMMKLEDFWKEMEVMTHVVLCEARKVECPVEKRHEIINYILPSLTERQELRKEWIDRCRSVSSCAQEGLSETCVQLMMRHAND</sequence>
<evidence type="ECO:0000256" key="23">
    <source>
        <dbReference type="ARBA" id="ARBA00049565"/>
    </source>
</evidence>
<dbReference type="GO" id="GO:0006307">
    <property type="term" value="P:DNA alkylation repair"/>
    <property type="evidence" value="ECO:0007669"/>
    <property type="project" value="InterPro"/>
</dbReference>
<dbReference type="InterPro" id="IPR038413">
    <property type="entry name" value="FTO_C_sf"/>
</dbReference>
<dbReference type="Proteomes" id="UP000515156">
    <property type="component" value="Chromosome 2"/>
</dbReference>
<dbReference type="InterPro" id="IPR037151">
    <property type="entry name" value="AlkB-like_sf"/>
</dbReference>
<dbReference type="GO" id="GO:1990931">
    <property type="term" value="F:mRNA N6-methyladenosine dioxygenase activity"/>
    <property type="evidence" value="ECO:0007669"/>
    <property type="project" value="UniProtKB-EC"/>
</dbReference>
<dbReference type="GO" id="GO:0035516">
    <property type="term" value="F:broad specificity oxidative DNA demethylase activity"/>
    <property type="evidence" value="ECO:0007669"/>
    <property type="project" value="InterPro"/>
</dbReference>
<dbReference type="PANTHER" id="PTHR31291">
    <property type="entry name" value="ALPHA-KETOGLUTARATE-DEPENDENT DIOXYGENASE FTO"/>
    <property type="match status" value="1"/>
</dbReference>
<evidence type="ECO:0000256" key="7">
    <source>
        <dbReference type="ARBA" id="ARBA00022490"/>
    </source>
</evidence>
<comment type="catalytic activity">
    <reaction evidence="23">
        <text>a 5'-end (N(7)-methyl 5'-triphosphoguanosine)-(N(6),2'-O-dimethyladenosine) in mRNA + 2-oxoglutarate + O2 = a 5'-end (N(7)-methyl 5'-triphosphoguanosine)-(2'-O-methyladenosine) in mRNA + formaldehyde + succinate + CO2</text>
        <dbReference type="Rhea" id="RHEA:57896"/>
        <dbReference type="Rhea" id="RHEA-COMP:11518"/>
        <dbReference type="Rhea" id="RHEA-COMP:11519"/>
        <dbReference type="ChEBI" id="CHEBI:15379"/>
        <dbReference type="ChEBI" id="CHEBI:16526"/>
        <dbReference type="ChEBI" id="CHEBI:16810"/>
        <dbReference type="ChEBI" id="CHEBI:16842"/>
        <dbReference type="ChEBI" id="CHEBI:30031"/>
        <dbReference type="ChEBI" id="CHEBI:85958"/>
        <dbReference type="ChEBI" id="CHEBI:85959"/>
    </reaction>
</comment>
<evidence type="ECO:0000256" key="12">
    <source>
        <dbReference type="ARBA" id="ARBA00023242"/>
    </source>
</evidence>
<evidence type="ECO:0000256" key="17">
    <source>
        <dbReference type="ARBA" id="ARBA00032950"/>
    </source>
</evidence>
<comment type="catalytic activity">
    <reaction evidence="20">
        <text>an N(6)-methyladenosine in mRNA + 2-oxoglutarate + O2 = an adenosine in mRNA + formaldehyde + succinate + CO2</text>
        <dbReference type="Rhea" id="RHEA:49520"/>
        <dbReference type="Rhea" id="RHEA-COMP:12414"/>
        <dbReference type="Rhea" id="RHEA-COMP:12417"/>
        <dbReference type="ChEBI" id="CHEBI:15379"/>
        <dbReference type="ChEBI" id="CHEBI:16526"/>
        <dbReference type="ChEBI" id="CHEBI:16810"/>
        <dbReference type="ChEBI" id="CHEBI:16842"/>
        <dbReference type="ChEBI" id="CHEBI:30031"/>
        <dbReference type="ChEBI" id="CHEBI:74411"/>
        <dbReference type="ChEBI" id="CHEBI:74449"/>
        <dbReference type="EC" id="1.14.11.53"/>
    </reaction>
</comment>
<dbReference type="FunFam" id="1.20.58.1470:FF:000001">
    <property type="entry name" value="FTO, alpha-ketoglutarate dependent dioxygenase"/>
    <property type="match status" value="1"/>
</dbReference>
<dbReference type="PANTHER" id="PTHR31291:SF2">
    <property type="entry name" value="ALPHA-KETOGLUTARATE-DEPENDENT DIOXYGENASE FTO"/>
    <property type="match status" value="1"/>
</dbReference>
<evidence type="ECO:0000256" key="1">
    <source>
        <dbReference type="ARBA" id="ARBA00001954"/>
    </source>
</evidence>
<gene>
    <name evidence="26" type="primary">LOC115461756</name>
</gene>
<evidence type="ECO:0000256" key="20">
    <source>
        <dbReference type="ARBA" id="ARBA00048158"/>
    </source>
</evidence>
<evidence type="ECO:0000256" key="8">
    <source>
        <dbReference type="ARBA" id="ARBA00022723"/>
    </source>
</evidence>
<evidence type="ECO:0000256" key="6">
    <source>
        <dbReference type="ARBA" id="ARBA00013477"/>
    </source>
</evidence>
<dbReference type="Pfam" id="PF12934">
    <property type="entry name" value="FTO_CTD"/>
    <property type="match status" value="1"/>
</dbReference>
<dbReference type="KEGG" id="muo:115461756"/>
<keyword evidence="12" id="KW-0539">Nucleus</keyword>
<keyword evidence="10" id="KW-0560">Oxidoreductase</keyword>
<reference evidence="26" key="1">
    <citation type="submission" date="2025-08" db="UniProtKB">
        <authorList>
            <consortium name="RefSeq"/>
        </authorList>
    </citation>
    <scope>IDENTIFICATION</scope>
</reference>
<comment type="subunit">
    <text evidence="18">Monomer. May also exist as homodimer.</text>
</comment>
<evidence type="ECO:0000256" key="5">
    <source>
        <dbReference type="ARBA" id="ARBA00012931"/>
    </source>
</evidence>
<keyword evidence="25" id="KW-1185">Reference proteome</keyword>
<protein>
    <recommendedName>
        <fullName evidence="6">Alpha-ketoglutarate-dependent dioxygenase FTO</fullName>
        <ecNumber evidence="5">1.14.11.53</ecNumber>
    </recommendedName>
    <alternativeName>
        <fullName evidence="13">U6 small nuclear RNA (2'-O-methyladenosine-N(6)-)-demethylase FTO</fullName>
    </alternativeName>
    <alternativeName>
        <fullName evidence="14">U6 small nuclear RNA N(6)-methyladenosine-demethylase FTO</fullName>
    </alternativeName>
    <alternativeName>
        <fullName evidence="16">mRNA (2'-O-methyladenosine-N(6)-)-demethylase FTO</fullName>
    </alternativeName>
    <alternativeName>
        <fullName evidence="17">mRNA N(6)-methyladenosine demethylase FTO</fullName>
    </alternativeName>
    <alternativeName>
        <fullName evidence="15">tRNA N1-methyl adenine demethylase FTO</fullName>
    </alternativeName>
</protein>
<evidence type="ECO:0000313" key="26">
    <source>
        <dbReference type="RefSeq" id="XP_030047663.1"/>
    </source>
</evidence>
<keyword evidence="8" id="KW-0479">Metal-binding</keyword>
<dbReference type="Gene3D" id="1.20.58.1470">
    <property type="entry name" value="FTO C-terminal domain"/>
    <property type="match status" value="1"/>
</dbReference>
<comment type="cofactor">
    <cofactor evidence="1">
        <name>Fe(2+)</name>
        <dbReference type="ChEBI" id="CHEBI:29033"/>
    </cofactor>
</comment>
<evidence type="ECO:0000256" key="2">
    <source>
        <dbReference type="ARBA" id="ARBA00004324"/>
    </source>
</evidence>
<dbReference type="InterPro" id="IPR024366">
    <property type="entry name" value="FTO_C"/>
</dbReference>
<dbReference type="Gene3D" id="2.60.120.590">
    <property type="entry name" value="Alpha-ketoglutarate-dependent dioxygenase AlkB-like"/>
    <property type="match status" value="1"/>
</dbReference>
<keyword evidence="9" id="KW-0223">Dioxygenase</keyword>
<evidence type="ECO:0000259" key="24">
    <source>
        <dbReference type="SMART" id="SM01223"/>
    </source>
</evidence>
<evidence type="ECO:0000256" key="11">
    <source>
        <dbReference type="ARBA" id="ARBA00023004"/>
    </source>
</evidence>
<comment type="catalytic activity">
    <reaction evidence="22">
        <text>N(6)-methyladenosine in U6 snRNA + 2-oxoglutarate + O2 = adenosine in U6 snRNA + formaldehyde + succinate + CO2</text>
        <dbReference type="Rhea" id="RHEA:57900"/>
        <dbReference type="Rhea" id="RHEA-COMP:13573"/>
        <dbReference type="Rhea" id="RHEA-COMP:13574"/>
        <dbReference type="ChEBI" id="CHEBI:15379"/>
        <dbReference type="ChEBI" id="CHEBI:16526"/>
        <dbReference type="ChEBI" id="CHEBI:16810"/>
        <dbReference type="ChEBI" id="CHEBI:16842"/>
        <dbReference type="ChEBI" id="CHEBI:30031"/>
        <dbReference type="ChEBI" id="CHEBI:74411"/>
        <dbReference type="ChEBI" id="CHEBI:74449"/>
    </reaction>
</comment>
<evidence type="ECO:0000256" key="22">
    <source>
        <dbReference type="ARBA" id="ARBA00049056"/>
    </source>
</evidence>
<comment type="catalytic activity">
    <reaction evidence="19">
        <text>an N(1)-methyladenosine in tRNA + 2-oxoglutarate + O2 = an adenosine in tRNA + formaldehyde + succinate + CO2</text>
        <dbReference type="Rhea" id="RHEA:54576"/>
        <dbReference type="Rhea" id="RHEA-COMP:10242"/>
        <dbReference type="Rhea" id="RHEA-COMP:12312"/>
        <dbReference type="ChEBI" id="CHEBI:15379"/>
        <dbReference type="ChEBI" id="CHEBI:16526"/>
        <dbReference type="ChEBI" id="CHEBI:16810"/>
        <dbReference type="ChEBI" id="CHEBI:16842"/>
        <dbReference type="ChEBI" id="CHEBI:30031"/>
        <dbReference type="ChEBI" id="CHEBI:74411"/>
        <dbReference type="ChEBI" id="CHEBI:74491"/>
    </reaction>
</comment>
<dbReference type="GO" id="GO:0040014">
    <property type="term" value="P:regulation of multicellular organism growth"/>
    <property type="evidence" value="ECO:0007669"/>
    <property type="project" value="InterPro"/>
</dbReference>
<evidence type="ECO:0000256" key="10">
    <source>
        <dbReference type="ARBA" id="ARBA00023002"/>
    </source>
</evidence>
<evidence type="ECO:0000313" key="25">
    <source>
        <dbReference type="Proteomes" id="UP000515156"/>
    </source>
</evidence>
<evidence type="ECO:0000256" key="14">
    <source>
        <dbReference type="ARBA" id="ARBA00030546"/>
    </source>
</evidence>
<proteinExistence type="inferred from homology"/>
<dbReference type="GO" id="GO:0016607">
    <property type="term" value="C:nuclear speck"/>
    <property type="evidence" value="ECO:0007669"/>
    <property type="project" value="UniProtKB-SubCell"/>
</dbReference>
<dbReference type="Pfam" id="PF12933">
    <property type="entry name" value="FTO_NTD"/>
    <property type="match status" value="1"/>
</dbReference>
<feature type="domain" description="Alpha-ketoglutarate-dependent dioxygenase FTO catalytic" evidence="24">
    <location>
        <begin position="8"/>
        <end position="238"/>
    </location>
</feature>
<keyword evidence="7" id="KW-0963">Cytoplasm</keyword>
<dbReference type="OrthoDB" id="46257at2759"/>
<dbReference type="GeneID" id="115461756"/>
<dbReference type="InParanoid" id="A0A6P7X5A1"/>
<evidence type="ECO:0000256" key="4">
    <source>
        <dbReference type="ARBA" id="ARBA00006264"/>
    </source>
</evidence>
<dbReference type="EC" id="1.14.11.53" evidence="5"/>
<dbReference type="GO" id="GO:0005737">
    <property type="term" value="C:cytoplasm"/>
    <property type="evidence" value="ECO:0007669"/>
    <property type="project" value="UniProtKB-SubCell"/>
</dbReference>
<dbReference type="RefSeq" id="XP_030047663.1">
    <property type="nucleotide sequence ID" value="XM_030191803.1"/>
</dbReference>
<dbReference type="GO" id="GO:0042245">
    <property type="term" value="P:RNA repair"/>
    <property type="evidence" value="ECO:0007669"/>
    <property type="project" value="InterPro"/>
</dbReference>
<comment type="catalytic activity">
    <reaction evidence="21">
        <text>a 5'-end (N(7)-methyl 5'-triphosphoguanosine)-(N(6),2'-O-dimethyladenosine) in U6 snRNA + 2-oxoglutarate + O2 = a 5'-end (N(7)-methyl 5'-triphosphoguanosine)-(2'-O-methyladenosine) in U6 snRNA + formaldehyde + succinate + CO2</text>
        <dbReference type="Rhea" id="RHEA:57904"/>
        <dbReference type="Rhea" id="RHEA-COMP:15030"/>
        <dbReference type="Rhea" id="RHEA-COMP:15031"/>
        <dbReference type="ChEBI" id="CHEBI:15379"/>
        <dbReference type="ChEBI" id="CHEBI:16526"/>
        <dbReference type="ChEBI" id="CHEBI:16810"/>
        <dbReference type="ChEBI" id="CHEBI:16842"/>
        <dbReference type="ChEBI" id="CHEBI:30031"/>
        <dbReference type="ChEBI" id="CHEBI:85958"/>
        <dbReference type="ChEBI" id="CHEBI:85959"/>
    </reaction>
</comment>
<dbReference type="InterPro" id="IPR024367">
    <property type="entry name" value="FTO_cat_dom"/>
</dbReference>
<dbReference type="GO" id="GO:0008198">
    <property type="term" value="F:ferrous iron binding"/>
    <property type="evidence" value="ECO:0007669"/>
    <property type="project" value="TreeGrafter"/>
</dbReference>
<name>A0A6P7X5A1_9AMPH</name>
<evidence type="ECO:0000256" key="16">
    <source>
        <dbReference type="ARBA" id="ARBA00032169"/>
    </source>
</evidence>
<keyword evidence="11" id="KW-0408">Iron</keyword>